<dbReference type="EMBL" id="ML145131">
    <property type="protein sequence ID" value="TBU57879.1"/>
    <property type="molecule type" value="Genomic_DNA"/>
</dbReference>
<evidence type="ECO:0000313" key="2">
    <source>
        <dbReference type="Proteomes" id="UP000292082"/>
    </source>
</evidence>
<proteinExistence type="predicted"/>
<dbReference type="Proteomes" id="UP000292082">
    <property type="component" value="Unassembled WGS sequence"/>
</dbReference>
<name>A0A4Q9PTX1_9APHY</name>
<accession>A0A4Q9PTX1</accession>
<dbReference type="AlphaFoldDB" id="A0A4Q9PTX1"/>
<sequence>MYETQAPHFAHSCRLLLQSSSWSSGHDARAPEVSCSTDSIRPQHPTWSLRHSVSPGSAFVRSAPMNNGPRPWTSLEARFRGTDGGISKRSTVRTYVVNCP</sequence>
<protein>
    <submittedName>
        <fullName evidence="1">Uncharacterized protein</fullName>
    </submittedName>
</protein>
<gene>
    <name evidence="1" type="ORF">BD310DRAFT_508370</name>
</gene>
<evidence type="ECO:0000313" key="1">
    <source>
        <dbReference type="EMBL" id="TBU57879.1"/>
    </source>
</evidence>
<keyword evidence="2" id="KW-1185">Reference proteome</keyword>
<reference evidence="1 2" key="1">
    <citation type="submission" date="2019-01" db="EMBL/GenBank/DDBJ databases">
        <title>Draft genome sequences of three monokaryotic isolates of the white-rot basidiomycete fungus Dichomitus squalens.</title>
        <authorList>
            <consortium name="DOE Joint Genome Institute"/>
            <person name="Lopez S.C."/>
            <person name="Andreopoulos B."/>
            <person name="Pangilinan J."/>
            <person name="Lipzen A."/>
            <person name="Riley R."/>
            <person name="Ahrendt S."/>
            <person name="Ng V."/>
            <person name="Barry K."/>
            <person name="Daum C."/>
            <person name="Grigoriev I.V."/>
            <person name="Hilden K.S."/>
            <person name="Makela M.R."/>
            <person name="de Vries R.P."/>
        </authorList>
    </citation>
    <scope>NUCLEOTIDE SEQUENCE [LARGE SCALE GENOMIC DNA]</scope>
    <source>
        <strain evidence="1 2">CBS 464.89</strain>
    </source>
</reference>
<organism evidence="1 2">
    <name type="scientific">Dichomitus squalens</name>
    <dbReference type="NCBI Taxonomy" id="114155"/>
    <lineage>
        <taxon>Eukaryota</taxon>
        <taxon>Fungi</taxon>
        <taxon>Dikarya</taxon>
        <taxon>Basidiomycota</taxon>
        <taxon>Agaricomycotina</taxon>
        <taxon>Agaricomycetes</taxon>
        <taxon>Polyporales</taxon>
        <taxon>Polyporaceae</taxon>
        <taxon>Dichomitus</taxon>
    </lineage>
</organism>